<organism evidence="7 8">
    <name type="scientific">Quercus lobata</name>
    <name type="common">Valley oak</name>
    <dbReference type="NCBI Taxonomy" id="97700"/>
    <lineage>
        <taxon>Eukaryota</taxon>
        <taxon>Viridiplantae</taxon>
        <taxon>Streptophyta</taxon>
        <taxon>Embryophyta</taxon>
        <taxon>Tracheophyta</taxon>
        <taxon>Spermatophyta</taxon>
        <taxon>Magnoliopsida</taxon>
        <taxon>eudicotyledons</taxon>
        <taxon>Gunneridae</taxon>
        <taxon>Pentapetalae</taxon>
        <taxon>rosids</taxon>
        <taxon>fabids</taxon>
        <taxon>Fagales</taxon>
        <taxon>Fagaceae</taxon>
        <taxon>Quercus</taxon>
    </lineage>
</organism>
<sequence length="682" mass="79801">MSSSAEEDISEKNLKDYEYDQYSDLKKGRIKVKYSSTVYRCPYCPGKRKQDYYYKDLLRHASSFGRSTSRGLKEKAKHLALERYMKRYLDGQAHSEPAKKSESTSMPDGDKKFARSRRPLDVPVHSEHSKKSESTPTPDGDHPRRHHDVQGHSEPSKKSERHLLANGDQEFVYPWMGIVANIQTEWKEGKKVAESGSKLKDEFLRKGFNPLKVFPLWGYRGHTGFAIVEFKNDWAGFNNAMSFEKSFEVEHCGKRDYYGHENPGNKLYGWVARSDDYNSRGFIGDHLKKNADLKTISAKEAEDQRKASKLVSNLTNTLVSKSLHLEEMKNKYLETNASLNKLMTAKDTMLKKFNEQIRMVQQKSHNHFAQISLEHQKSTQRLEEQMKRLEQREKELQQREAQNETERRELHDEKKMVERATLEQKYADEKVLKLAEEQKIEKEKLHSKIIELEKKLDARQALELEIERMRGALHVMKHMGEDGDMEVKKNMDAIKEDLKEKEEELEHMEALQQALVIKERKSNDELQEARKELISGMREVSTRAFIGIKRMGELDNKPFLTAMKRKTSNEEAAQKAIELCSQWEDYLRDPSWHPFKIITDKEGNSKEEINDEDEKMKSLKNDGDDEVYEAVKVALMEMNEYNPSGRYIIQELWNFKEGRKATLKEGVLHVLNKWKSLKRKRR</sequence>
<dbReference type="EnsemblPlants" id="QL01p031634:mrna">
    <property type="protein sequence ID" value="QL01p031634:mrna"/>
    <property type="gene ID" value="QL01p031634"/>
</dbReference>
<feature type="domain" description="XS" evidence="4">
    <location>
        <begin position="168"/>
        <end position="279"/>
    </location>
</feature>
<dbReference type="PANTHER" id="PTHR21596:SF23">
    <property type="entry name" value="FACTOR OF DNA METHYLATION 4"/>
    <property type="match status" value="1"/>
</dbReference>
<evidence type="ECO:0000259" key="4">
    <source>
        <dbReference type="Pfam" id="PF03468"/>
    </source>
</evidence>
<dbReference type="EMBL" id="LRBV02000001">
    <property type="status" value="NOT_ANNOTATED_CDS"/>
    <property type="molecule type" value="Genomic_DNA"/>
</dbReference>
<dbReference type="InterPro" id="IPR005379">
    <property type="entry name" value="FDM1-5/IDN2_XH"/>
</dbReference>
<dbReference type="RefSeq" id="XP_030965958.1">
    <property type="nucleotide sequence ID" value="XM_031110098.1"/>
</dbReference>
<keyword evidence="1" id="KW-0175">Coiled coil</keyword>
<gene>
    <name evidence="7" type="primary">LOC115986787</name>
</gene>
<evidence type="ECO:0000256" key="1">
    <source>
        <dbReference type="ARBA" id="ARBA00023054"/>
    </source>
</evidence>
<dbReference type="InParanoid" id="A0A7N2QXQ7"/>
<feature type="region of interest" description="Disordered" evidence="3">
    <location>
        <begin position="90"/>
        <end position="160"/>
    </location>
</feature>
<evidence type="ECO:0000256" key="2">
    <source>
        <dbReference type="ARBA" id="ARBA00023158"/>
    </source>
</evidence>
<proteinExistence type="predicted"/>
<dbReference type="OrthoDB" id="1892195at2759"/>
<dbReference type="Gene3D" id="3.30.70.2890">
    <property type="entry name" value="XS domain"/>
    <property type="match status" value="1"/>
</dbReference>
<feature type="domain" description="Factor of DNA methylation 1-5/IDN2" evidence="5">
    <location>
        <begin position="549"/>
        <end position="680"/>
    </location>
</feature>
<dbReference type="InterPro" id="IPR045177">
    <property type="entry name" value="FDM1-5/IDN2"/>
</dbReference>
<feature type="compositionally biased region" description="Basic and acidic residues" evidence="3">
    <location>
        <begin position="148"/>
        <end position="160"/>
    </location>
</feature>
<evidence type="ECO:0000259" key="6">
    <source>
        <dbReference type="Pfam" id="PF03470"/>
    </source>
</evidence>
<dbReference type="InterPro" id="IPR005381">
    <property type="entry name" value="Znf-XS_domain"/>
</dbReference>
<evidence type="ECO:0000256" key="3">
    <source>
        <dbReference type="SAM" id="MobiDB-lite"/>
    </source>
</evidence>
<dbReference type="AlphaFoldDB" id="A0A7N2QXQ7"/>
<keyword evidence="2" id="KW-0943">RNA-mediated gene silencing</keyword>
<dbReference type="CDD" id="cd12266">
    <property type="entry name" value="RRM_like_XS"/>
    <property type="match status" value="1"/>
</dbReference>
<dbReference type="Pfam" id="PF03470">
    <property type="entry name" value="zf-XS"/>
    <property type="match status" value="1"/>
</dbReference>
<keyword evidence="8" id="KW-1185">Reference proteome</keyword>
<dbReference type="FunCoup" id="A0A7N2QXQ7">
    <property type="interactions" value="23"/>
</dbReference>
<evidence type="ECO:0000313" key="8">
    <source>
        <dbReference type="Proteomes" id="UP000594261"/>
    </source>
</evidence>
<evidence type="ECO:0008006" key="9">
    <source>
        <dbReference type="Google" id="ProtNLM"/>
    </source>
</evidence>
<dbReference type="Pfam" id="PF03468">
    <property type="entry name" value="XS"/>
    <property type="match status" value="1"/>
</dbReference>
<dbReference type="Pfam" id="PF03469">
    <property type="entry name" value="XH"/>
    <property type="match status" value="1"/>
</dbReference>
<accession>A0A7N2QXQ7</accession>
<dbReference type="GO" id="GO:0080188">
    <property type="term" value="P:gene silencing by siRNA-directed DNA methylation"/>
    <property type="evidence" value="ECO:0007669"/>
    <property type="project" value="InterPro"/>
</dbReference>
<reference evidence="7" key="2">
    <citation type="submission" date="2021-01" db="UniProtKB">
        <authorList>
            <consortium name="EnsemblPlants"/>
        </authorList>
    </citation>
    <scope>IDENTIFICATION</scope>
</reference>
<dbReference type="OMA" id="MKGALQV"/>
<dbReference type="InterPro" id="IPR005380">
    <property type="entry name" value="XS_domain"/>
</dbReference>
<feature type="domain" description="Zinc finger-XS" evidence="6">
    <location>
        <begin position="41"/>
        <end position="82"/>
    </location>
</feature>
<protein>
    <recommendedName>
        <fullName evidence="9">XH/XS domain-containing protein</fullName>
    </recommendedName>
</protein>
<name>A0A7N2QXQ7_QUELO</name>
<dbReference type="PANTHER" id="PTHR21596">
    <property type="entry name" value="RIBONUCLEASE P SUBUNIT P38"/>
    <property type="match status" value="1"/>
</dbReference>
<feature type="compositionally biased region" description="Basic and acidic residues" evidence="3">
    <location>
        <begin position="96"/>
        <end position="133"/>
    </location>
</feature>
<evidence type="ECO:0000259" key="5">
    <source>
        <dbReference type="Pfam" id="PF03469"/>
    </source>
</evidence>
<dbReference type="Gramene" id="QL01p031634:mrna">
    <property type="protein sequence ID" value="QL01p031634:mrna"/>
    <property type="gene ID" value="QL01p031634"/>
</dbReference>
<dbReference type="GeneID" id="115986787"/>
<dbReference type="KEGG" id="qlo:115986787"/>
<dbReference type="InterPro" id="IPR038588">
    <property type="entry name" value="XS_domain_sf"/>
</dbReference>
<evidence type="ECO:0000313" key="7">
    <source>
        <dbReference type="EnsemblPlants" id="QL01p031634:mrna"/>
    </source>
</evidence>
<reference evidence="7 8" key="1">
    <citation type="journal article" date="2016" name="G3 (Bethesda)">
        <title>First Draft Assembly and Annotation of the Genome of a California Endemic Oak Quercus lobata Nee (Fagaceae).</title>
        <authorList>
            <person name="Sork V.L."/>
            <person name="Fitz-Gibbon S.T."/>
            <person name="Puiu D."/>
            <person name="Crepeau M."/>
            <person name="Gugger P.F."/>
            <person name="Sherman R."/>
            <person name="Stevens K."/>
            <person name="Langley C.H."/>
            <person name="Pellegrini M."/>
            <person name="Salzberg S.L."/>
        </authorList>
    </citation>
    <scope>NUCLEOTIDE SEQUENCE [LARGE SCALE GENOMIC DNA]</scope>
    <source>
        <strain evidence="7 8">cv. SW786</strain>
    </source>
</reference>
<feature type="region of interest" description="Disordered" evidence="3">
    <location>
        <begin position="391"/>
        <end position="411"/>
    </location>
</feature>
<dbReference type="Proteomes" id="UP000594261">
    <property type="component" value="Chromosome 1"/>
</dbReference>